<protein>
    <submittedName>
        <fullName evidence="3">Uncharacterized protein DUF2220</fullName>
    </submittedName>
</protein>
<sequence length="409" mass="48044">MIGVRKSEGAKRMRKNLERYFAERREKKKTGNIRVTYEELLEQAAGNEERKLLEIRTGRVREFQQLLEAFVQEGVLSPVKRSKKPGYLATVYERYEIVGNKEKVVEDPEYLALLHSYVGTKVLEFYKRNRRAFEQDREAIDILYNYYCRIEKVWMTANELGYYLFGDEKAFEQPEGEKEKQASDEQEMSTEKDGGGRHRKKAGAYTHLLNRMGFDIETDLHAFYTKEPFICQVRPSFFEKNIRKILIVENKDTYFRIKNGIYGKEYDCVIYGEGWKIIRAFSLAEETGIMETDTIEYFGDIDPEGFAIYYELKTQYASYSIRLKMEFYEKILEAVRGSERKPGKIRGKIQNRAREVLPSALQEFDTETADFLQRMMLKDLCYIPQEALILVGEAEVENTTRRIRSNGVT</sequence>
<evidence type="ECO:0000256" key="1">
    <source>
        <dbReference type="SAM" id="MobiDB-lite"/>
    </source>
</evidence>
<name>A0A4R3JL68_9FIRM</name>
<dbReference type="EMBL" id="SLZV01000019">
    <property type="protein sequence ID" value="TCS66154.1"/>
    <property type="molecule type" value="Genomic_DNA"/>
</dbReference>
<accession>A0A4R3JL68</accession>
<dbReference type="InterPro" id="IPR024534">
    <property type="entry name" value="JetD_C"/>
</dbReference>
<evidence type="ECO:0000313" key="3">
    <source>
        <dbReference type="EMBL" id="TCS66154.1"/>
    </source>
</evidence>
<organism evidence="3 4">
    <name type="scientific">Faecalimonas umbilicata</name>
    <dbReference type="NCBI Taxonomy" id="1912855"/>
    <lineage>
        <taxon>Bacteria</taxon>
        <taxon>Bacillati</taxon>
        <taxon>Bacillota</taxon>
        <taxon>Clostridia</taxon>
        <taxon>Lachnospirales</taxon>
        <taxon>Lachnospiraceae</taxon>
        <taxon>Faecalimonas</taxon>
    </lineage>
</organism>
<gene>
    <name evidence="3" type="ORF">EDD74_11952</name>
</gene>
<proteinExistence type="predicted"/>
<dbReference type="Pfam" id="PF09983">
    <property type="entry name" value="JetD_C"/>
    <property type="match status" value="1"/>
</dbReference>
<reference evidence="3 4" key="1">
    <citation type="submission" date="2019-03" db="EMBL/GenBank/DDBJ databases">
        <title>Genomic Encyclopedia of Type Strains, Phase IV (KMG-IV): sequencing the most valuable type-strain genomes for metagenomic binning, comparative biology and taxonomic classification.</title>
        <authorList>
            <person name="Goeker M."/>
        </authorList>
    </citation>
    <scope>NUCLEOTIDE SEQUENCE [LARGE SCALE GENOMIC DNA]</scope>
    <source>
        <strain evidence="3 4">DSM 103426</strain>
    </source>
</reference>
<feature type="compositionally biased region" description="Basic and acidic residues" evidence="1">
    <location>
        <begin position="174"/>
        <end position="196"/>
    </location>
</feature>
<evidence type="ECO:0000313" key="4">
    <source>
        <dbReference type="Proteomes" id="UP000294613"/>
    </source>
</evidence>
<comment type="caution">
    <text evidence="3">The sequence shown here is derived from an EMBL/GenBank/DDBJ whole genome shotgun (WGS) entry which is preliminary data.</text>
</comment>
<dbReference type="Proteomes" id="UP000294613">
    <property type="component" value="Unassembled WGS sequence"/>
</dbReference>
<feature type="region of interest" description="Disordered" evidence="1">
    <location>
        <begin position="174"/>
        <end position="199"/>
    </location>
</feature>
<feature type="domain" description="Wadjet protein JetD C-terminal" evidence="2">
    <location>
        <begin position="238"/>
        <end position="388"/>
    </location>
</feature>
<evidence type="ECO:0000259" key="2">
    <source>
        <dbReference type="Pfam" id="PF09983"/>
    </source>
</evidence>
<dbReference type="AlphaFoldDB" id="A0A4R3JL68"/>